<gene>
    <name evidence="2" type="ORF">BACWE_07170</name>
    <name evidence="1" type="ORF">S3E15_03096</name>
</gene>
<sequence>MIETWHKELESLYNQMVSWRRDFHQYPELSFQEIETPKK</sequence>
<dbReference type="SUPFAM" id="SSF53187">
    <property type="entry name" value="Zn-dependent exopeptidases"/>
    <property type="match status" value="1"/>
</dbReference>
<dbReference type="EMBL" id="MRWU01000003">
    <property type="protein sequence ID" value="OSX94498.1"/>
    <property type="molecule type" value="Genomic_DNA"/>
</dbReference>
<evidence type="ECO:0000313" key="1">
    <source>
        <dbReference type="EMBL" id="OSX94498.1"/>
    </source>
</evidence>
<reference evidence="1 3" key="2">
    <citation type="submission" date="2016-12" db="EMBL/GenBank/DDBJ databases">
        <title>Genome Sequences of Twelve Sporeforming Bacillus Species Isolated from Foods.</title>
        <authorList>
            <person name="De Jong A."/>
            <person name="Holsappel S."/>
            <person name="Kuipers O.P."/>
        </authorList>
    </citation>
    <scope>NUCLEOTIDE SEQUENCE [LARGE SCALE GENOMIC DNA]</scope>
    <source>
        <strain evidence="1 3">S3E15</strain>
    </source>
</reference>
<protein>
    <recommendedName>
        <fullName evidence="5">Amidohydrolase</fullName>
    </recommendedName>
</protein>
<dbReference type="KEGG" id="bmyo:BG05_2306"/>
<evidence type="ECO:0000313" key="2">
    <source>
        <dbReference type="EMBL" id="PJN72316.1"/>
    </source>
</evidence>
<evidence type="ECO:0000313" key="3">
    <source>
        <dbReference type="Proteomes" id="UP000194131"/>
    </source>
</evidence>
<comment type="caution">
    <text evidence="2">The sequence shown here is derived from an EMBL/GenBank/DDBJ whole genome shotgun (WGS) entry which is preliminary data.</text>
</comment>
<dbReference type="Proteomes" id="UP000236165">
    <property type="component" value="Unassembled WGS sequence"/>
</dbReference>
<evidence type="ECO:0000313" key="4">
    <source>
        <dbReference type="Proteomes" id="UP000236165"/>
    </source>
</evidence>
<proteinExistence type="predicted"/>
<name>A0AAP8H3Z3_BACMY</name>
<dbReference type="Proteomes" id="UP000194131">
    <property type="component" value="Unassembled WGS sequence"/>
</dbReference>
<evidence type="ECO:0008006" key="5">
    <source>
        <dbReference type="Google" id="ProtNLM"/>
    </source>
</evidence>
<dbReference type="Gene3D" id="3.40.630.10">
    <property type="entry name" value="Zn peptidases"/>
    <property type="match status" value="1"/>
</dbReference>
<reference evidence="2 4" key="1">
    <citation type="submission" date="2016-10" db="EMBL/GenBank/DDBJ databases">
        <title>Genome Sequence of Bacillus weihenstephanensis GM6LP.</title>
        <authorList>
            <person name="Poehlein A."/>
            <person name="Wemheuer F."/>
            <person name="Hollensteiner J."/>
            <person name="Wemheuer B."/>
        </authorList>
    </citation>
    <scope>NUCLEOTIDE SEQUENCE [LARGE SCALE GENOMIC DNA]</scope>
    <source>
        <strain evidence="2 4">GM6LP</strain>
    </source>
</reference>
<accession>A0AAP8H3Z3</accession>
<organism evidence="2 4">
    <name type="scientific">Bacillus mycoides</name>
    <dbReference type="NCBI Taxonomy" id="1405"/>
    <lineage>
        <taxon>Bacteria</taxon>
        <taxon>Bacillati</taxon>
        <taxon>Bacillota</taxon>
        <taxon>Bacilli</taxon>
        <taxon>Bacillales</taxon>
        <taxon>Bacillaceae</taxon>
        <taxon>Bacillus</taxon>
        <taxon>Bacillus cereus group</taxon>
    </lineage>
</organism>
<dbReference type="AlphaFoldDB" id="A0AAP8H3Z3"/>
<dbReference type="EMBL" id="MKZQ01000009">
    <property type="protein sequence ID" value="PJN72316.1"/>
    <property type="molecule type" value="Genomic_DNA"/>
</dbReference>